<evidence type="ECO:0000256" key="1">
    <source>
        <dbReference type="SAM" id="Phobius"/>
    </source>
</evidence>
<dbReference type="RefSeq" id="WP_267621567.1">
    <property type="nucleotide sequence ID" value="NZ_JAODIW010000006.1"/>
</dbReference>
<protein>
    <submittedName>
        <fullName evidence="2">Uncharacterized protein</fullName>
    </submittedName>
</protein>
<feature type="transmembrane region" description="Helical" evidence="1">
    <location>
        <begin position="12"/>
        <end position="32"/>
    </location>
</feature>
<evidence type="ECO:0000313" key="3">
    <source>
        <dbReference type="Proteomes" id="UP001595921"/>
    </source>
</evidence>
<feature type="transmembrane region" description="Helical" evidence="1">
    <location>
        <begin position="52"/>
        <end position="78"/>
    </location>
</feature>
<dbReference type="InterPro" id="IPR055896">
    <property type="entry name" value="DUF7473"/>
</dbReference>
<keyword evidence="1" id="KW-0472">Membrane</keyword>
<dbReference type="AlphaFoldDB" id="A0ABD5PGH8"/>
<sequence>MVVLQAGAAPLAVVGTVALFALFLSLTAHLAARNVLGDVAVRKALLVGPLPAVVAVVTATFSLPAVLGVALALALDALAIRYVYGRSPRLTAYVTFIHVVVTVILGAMLFALLALFASAPG</sequence>
<comment type="caution">
    <text evidence="2">The sequence shown here is derived from an EMBL/GenBank/DDBJ whole genome shotgun (WGS) entry which is preliminary data.</text>
</comment>
<keyword evidence="1" id="KW-1133">Transmembrane helix</keyword>
<dbReference type="Proteomes" id="UP001595921">
    <property type="component" value="Unassembled WGS sequence"/>
</dbReference>
<feature type="transmembrane region" description="Helical" evidence="1">
    <location>
        <begin position="90"/>
        <end position="117"/>
    </location>
</feature>
<keyword evidence="3" id="KW-1185">Reference proteome</keyword>
<organism evidence="2 3">
    <name type="scientific">Halobium salinum</name>
    <dbReference type="NCBI Taxonomy" id="1364940"/>
    <lineage>
        <taxon>Archaea</taxon>
        <taxon>Methanobacteriati</taxon>
        <taxon>Methanobacteriota</taxon>
        <taxon>Stenosarchaea group</taxon>
        <taxon>Halobacteria</taxon>
        <taxon>Halobacteriales</taxon>
        <taxon>Haloferacaceae</taxon>
        <taxon>Halobium</taxon>
    </lineage>
</organism>
<name>A0ABD5PGH8_9EURY</name>
<gene>
    <name evidence="2" type="ORF">ACFO0N_16925</name>
</gene>
<dbReference type="Pfam" id="PF24285">
    <property type="entry name" value="DUF7473"/>
    <property type="match status" value="1"/>
</dbReference>
<dbReference type="EMBL" id="JBHSDS010000008">
    <property type="protein sequence ID" value="MFC4359629.1"/>
    <property type="molecule type" value="Genomic_DNA"/>
</dbReference>
<proteinExistence type="predicted"/>
<accession>A0ABD5PGH8</accession>
<keyword evidence="1" id="KW-0812">Transmembrane</keyword>
<reference evidence="2 3" key="1">
    <citation type="journal article" date="2019" name="Int. J. Syst. Evol. Microbiol.">
        <title>The Global Catalogue of Microorganisms (GCM) 10K type strain sequencing project: providing services to taxonomists for standard genome sequencing and annotation.</title>
        <authorList>
            <consortium name="The Broad Institute Genomics Platform"/>
            <consortium name="The Broad Institute Genome Sequencing Center for Infectious Disease"/>
            <person name="Wu L."/>
            <person name="Ma J."/>
        </authorList>
    </citation>
    <scope>NUCLEOTIDE SEQUENCE [LARGE SCALE GENOMIC DNA]</scope>
    <source>
        <strain evidence="2 3">CGMCC 1.12553</strain>
    </source>
</reference>
<evidence type="ECO:0000313" key="2">
    <source>
        <dbReference type="EMBL" id="MFC4359629.1"/>
    </source>
</evidence>